<keyword evidence="2" id="KW-1185">Reference proteome</keyword>
<evidence type="ECO:0000313" key="2">
    <source>
        <dbReference type="Proteomes" id="UP001597229"/>
    </source>
</evidence>
<dbReference type="RefSeq" id="WP_367920703.1">
    <property type="nucleotide sequence ID" value="NZ_BAABAC010000036.1"/>
</dbReference>
<dbReference type="InterPro" id="IPR039498">
    <property type="entry name" value="NTP_transf_5"/>
</dbReference>
<reference evidence="2" key="1">
    <citation type="journal article" date="2019" name="Int. J. Syst. Evol. Microbiol.">
        <title>The Global Catalogue of Microorganisms (GCM) 10K type strain sequencing project: providing services to taxonomists for standard genome sequencing and annotation.</title>
        <authorList>
            <consortium name="The Broad Institute Genomics Platform"/>
            <consortium name="The Broad Institute Genome Sequencing Center for Infectious Disease"/>
            <person name="Wu L."/>
            <person name="Ma J."/>
        </authorList>
    </citation>
    <scope>NUCLEOTIDE SEQUENCE [LARGE SCALE GENOMIC DNA]</scope>
    <source>
        <strain evidence="2">CCUG 52478</strain>
    </source>
</reference>
<comment type="caution">
    <text evidence="1">The sequence shown here is derived from an EMBL/GenBank/DDBJ whole genome shotgun (WGS) entry which is preliminary data.</text>
</comment>
<dbReference type="Pfam" id="PF14907">
    <property type="entry name" value="NTP_transf_5"/>
    <property type="match status" value="1"/>
</dbReference>
<dbReference type="EMBL" id="JBHTLX010000002">
    <property type="protein sequence ID" value="MFD1246332.1"/>
    <property type="molecule type" value="Genomic_DNA"/>
</dbReference>
<protein>
    <submittedName>
        <fullName evidence="1">Nucleotidyltransferase family protein</fullName>
    </submittedName>
</protein>
<organism evidence="1 2">
    <name type="scientific">Nocardioides ginsengisoli</name>
    <dbReference type="NCBI Taxonomy" id="363868"/>
    <lineage>
        <taxon>Bacteria</taxon>
        <taxon>Bacillati</taxon>
        <taxon>Actinomycetota</taxon>
        <taxon>Actinomycetes</taxon>
        <taxon>Propionibacteriales</taxon>
        <taxon>Nocardioidaceae</taxon>
        <taxon>Nocardioides</taxon>
    </lineage>
</organism>
<gene>
    <name evidence="1" type="ORF">ACFQ3F_00890</name>
</gene>
<name>A0ABW3VVB6_9ACTN</name>
<dbReference type="Proteomes" id="UP001597229">
    <property type="component" value="Unassembled WGS sequence"/>
</dbReference>
<accession>A0ABW3VVB6</accession>
<sequence length="419" mass="44169">MTAESEASPTLPMAVRLEFVHCLVQRAADAAQVRVLHIKGVLAARQLGLVGRRPVDVDVWSSPGEVGRLIRELERAGWVADEISSSARRYRHAAVLTHPAWGCSVDVHHRFPGIGLEPAPAFEELWAQREEQDVAGWRLAVPATGAHALVVLLHAARGMGSLRARDDVDQLCGLLEQREIRAVADWATRLECPPEAAAMATSWLRAVPPPVGVADGAGVRLWLGRIGAARGLRHRAALLRAAVLPDRAVMSARARGPLAGGALVRAWSVRWLVGLRDLTRLLARPAVRATAPHLPDATSAAAVMPVRDAAPAPVRAAPATDGAARIAVRRDGDDLWVARLDTGVVRLLNATAALVWEAARPADSGPPPADDVVVAVLATLLGAADDEVAPSVRGALAALRDAGLLEDEPVTNGSAAGPP</sequence>
<evidence type="ECO:0000313" key="1">
    <source>
        <dbReference type="EMBL" id="MFD1246332.1"/>
    </source>
</evidence>
<proteinExistence type="predicted"/>